<reference evidence="3 4" key="1">
    <citation type="journal article" date="2008" name="Nature">
        <title>The Phaeodactylum genome reveals the evolutionary history of diatom genomes.</title>
        <authorList>
            <person name="Bowler C."/>
            <person name="Allen A.E."/>
            <person name="Badger J.H."/>
            <person name="Grimwood J."/>
            <person name="Jabbari K."/>
            <person name="Kuo A."/>
            <person name="Maheswari U."/>
            <person name="Martens C."/>
            <person name="Maumus F."/>
            <person name="Otillar R.P."/>
            <person name="Rayko E."/>
            <person name="Salamov A."/>
            <person name="Vandepoele K."/>
            <person name="Beszteri B."/>
            <person name="Gruber A."/>
            <person name="Heijde M."/>
            <person name="Katinka M."/>
            <person name="Mock T."/>
            <person name="Valentin K."/>
            <person name="Verret F."/>
            <person name="Berges J.A."/>
            <person name="Brownlee C."/>
            <person name="Cadoret J.P."/>
            <person name="Chiovitti A."/>
            <person name="Choi C.J."/>
            <person name="Coesel S."/>
            <person name="De Martino A."/>
            <person name="Detter J.C."/>
            <person name="Durkin C."/>
            <person name="Falciatore A."/>
            <person name="Fournet J."/>
            <person name="Haruta M."/>
            <person name="Huysman M.J."/>
            <person name="Jenkins B.D."/>
            <person name="Jiroutova K."/>
            <person name="Jorgensen R.E."/>
            <person name="Joubert Y."/>
            <person name="Kaplan A."/>
            <person name="Kroger N."/>
            <person name="Kroth P.G."/>
            <person name="La Roche J."/>
            <person name="Lindquist E."/>
            <person name="Lommer M."/>
            <person name="Martin-Jezequel V."/>
            <person name="Lopez P.J."/>
            <person name="Lucas S."/>
            <person name="Mangogna M."/>
            <person name="McGinnis K."/>
            <person name="Medlin L.K."/>
            <person name="Montsant A."/>
            <person name="Oudot-Le Secq M.P."/>
            <person name="Napoli C."/>
            <person name="Obornik M."/>
            <person name="Parker M.S."/>
            <person name="Petit J.L."/>
            <person name="Porcel B.M."/>
            <person name="Poulsen N."/>
            <person name="Robison M."/>
            <person name="Rychlewski L."/>
            <person name="Rynearson T.A."/>
            <person name="Schmutz J."/>
            <person name="Shapiro H."/>
            <person name="Siaut M."/>
            <person name="Stanley M."/>
            <person name="Sussman M.R."/>
            <person name="Taylor A.R."/>
            <person name="Vardi A."/>
            <person name="von Dassow P."/>
            <person name="Vyverman W."/>
            <person name="Willis A."/>
            <person name="Wyrwicz L.S."/>
            <person name="Rokhsar D.S."/>
            <person name="Weissenbach J."/>
            <person name="Armbrust E.V."/>
            <person name="Green B.R."/>
            <person name="Van de Peer Y."/>
            <person name="Grigoriev I.V."/>
        </authorList>
    </citation>
    <scope>NUCLEOTIDE SEQUENCE [LARGE SCALE GENOMIC DNA]</scope>
    <source>
        <strain evidence="3 4">CCAP 1055/1</strain>
    </source>
</reference>
<feature type="domain" description="CCHC-type" evidence="2">
    <location>
        <begin position="42"/>
        <end position="55"/>
    </location>
</feature>
<dbReference type="PROSITE" id="PS50158">
    <property type="entry name" value="ZF_CCHC"/>
    <property type="match status" value="3"/>
</dbReference>
<feature type="domain" description="CCHC-type" evidence="2">
    <location>
        <begin position="95"/>
        <end position="109"/>
    </location>
</feature>
<dbReference type="AlphaFoldDB" id="B7FR89"/>
<name>B7FR89_PHATC</name>
<evidence type="ECO:0000313" key="4">
    <source>
        <dbReference type="Proteomes" id="UP000000759"/>
    </source>
</evidence>
<dbReference type="InParanoid" id="B7FR89"/>
<dbReference type="GeneID" id="7196615"/>
<dbReference type="Proteomes" id="UP000000759">
    <property type="component" value="Chromosome 1"/>
</dbReference>
<dbReference type="OrthoDB" id="196607at2759"/>
<dbReference type="STRING" id="556484.B7FR89"/>
<dbReference type="eggNOG" id="KOG4400">
    <property type="taxonomic scope" value="Eukaryota"/>
</dbReference>
<dbReference type="Gene3D" id="4.10.60.10">
    <property type="entry name" value="Zinc finger, CCHC-type"/>
    <property type="match status" value="2"/>
</dbReference>
<keyword evidence="4" id="KW-1185">Reference proteome</keyword>
<proteinExistence type="predicted"/>
<dbReference type="InterPro" id="IPR001878">
    <property type="entry name" value="Znf_CCHC"/>
</dbReference>
<keyword evidence="1" id="KW-0863">Zinc-finger</keyword>
<dbReference type="PaxDb" id="2850-Phatr7430"/>
<feature type="non-terminal residue" evidence="3">
    <location>
        <position position="109"/>
    </location>
</feature>
<dbReference type="EMBL" id="CM000605">
    <property type="protein sequence ID" value="EEC50967.1"/>
    <property type="molecule type" value="Genomic_DNA"/>
</dbReference>
<keyword evidence="1" id="KW-0479">Metal-binding</keyword>
<evidence type="ECO:0000256" key="1">
    <source>
        <dbReference type="PROSITE-ProRule" id="PRU00047"/>
    </source>
</evidence>
<gene>
    <name evidence="3" type="ORF">PHATRDRAFT_7430</name>
</gene>
<dbReference type="SUPFAM" id="SSF57756">
    <property type="entry name" value="Retrovirus zinc finger-like domains"/>
    <property type="match status" value="2"/>
</dbReference>
<protein>
    <recommendedName>
        <fullName evidence="2">CCHC-type domain-containing protein</fullName>
    </recommendedName>
</protein>
<feature type="domain" description="CCHC-type" evidence="2">
    <location>
        <begin position="1"/>
        <end position="16"/>
    </location>
</feature>
<keyword evidence="1" id="KW-0862">Zinc</keyword>
<reference evidence="4" key="2">
    <citation type="submission" date="2008-08" db="EMBL/GenBank/DDBJ databases">
        <authorList>
            <consortium name="Diatom Consortium"/>
            <person name="Grigoriev I."/>
            <person name="Grimwood J."/>
            <person name="Kuo A."/>
            <person name="Otillar R.P."/>
            <person name="Salamov A."/>
            <person name="Detter J.C."/>
            <person name="Lindquist E."/>
            <person name="Shapiro H."/>
            <person name="Lucas S."/>
            <person name="Glavina del Rio T."/>
            <person name="Pitluck S."/>
            <person name="Rokhsar D."/>
            <person name="Bowler C."/>
        </authorList>
    </citation>
    <scope>GENOME REANNOTATION</scope>
    <source>
        <strain evidence="4">CCAP 1055/1</strain>
    </source>
</reference>
<dbReference type="PANTHER" id="PTHR46978:SF1">
    <property type="entry name" value="ZINC KNUCKLE (CCHC-TYPE) FAMILY PROTEIN"/>
    <property type="match status" value="1"/>
</dbReference>
<evidence type="ECO:0000259" key="2">
    <source>
        <dbReference type="PROSITE" id="PS50158"/>
    </source>
</evidence>
<dbReference type="Pfam" id="PF00098">
    <property type="entry name" value="zf-CCHC"/>
    <property type="match status" value="4"/>
</dbReference>
<dbReference type="GO" id="GO:0003676">
    <property type="term" value="F:nucleic acid binding"/>
    <property type="evidence" value="ECO:0007669"/>
    <property type="project" value="InterPro"/>
</dbReference>
<sequence>CFRCDEVGHIEAECPNKPKPKPCSFCAQTDHEMYRCPLKVVCFNCGIPGHPSRACNMPRGLPERRVCSICFHCGRPGHFLCKEMRWYFGLEGVTCANCGQAGHNIFDCK</sequence>
<dbReference type="RefSeq" id="XP_002176504.1">
    <property type="nucleotide sequence ID" value="XM_002176468.1"/>
</dbReference>
<dbReference type="GO" id="GO:0008270">
    <property type="term" value="F:zinc ion binding"/>
    <property type="evidence" value="ECO:0007669"/>
    <property type="project" value="UniProtKB-KW"/>
</dbReference>
<dbReference type="PANTHER" id="PTHR46978">
    <property type="entry name" value="ZINC KNUCKLE (CCHC-TYPE) FAMILY PROTEIN"/>
    <property type="match status" value="1"/>
</dbReference>
<feature type="non-terminal residue" evidence="3">
    <location>
        <position position="1"/>
    </location>
</feature>
<dbReference type="InterPro" id="IPR036875">
    <property type="entry name" value="Znf_CCHC_sf"/>
</dbReference>
<dbReference type="SMART" id="SM00343">
    <property type="entry name" value="ZnF_C2HC"/>
    <property type="match status" value="5"/>
</dbReference>
<accession>B7FR89</accession>
<evidence type="ECO:0000313" key="3">
    <source>
        <dbReference type="EMBL" id="EEC50967.1"/>
    </source>
</evidence>
<dbReference type="KEGG" id="pti:PHATRDRAFT_7430"/>
<organism evidence="3 4">
    <name type="scientific">Phaeodactylum tricornutum (strain CCAP 1055/1)</name>
    <dbReference type="NCBI Taxonomy" id="556484"/>
    <lineage>
        <taxon>Eukaryota</taxon>
        <taxon>Sar</taxon>
        <taxon>Stramenopiles</taxon>
        <taxon>Ochrophyta</taxon>
        <taxon>Bacillariophyta</taxon>
        <taxon>Bacillariophyceae</taxon>
        <taxon>Bacillariophycidae</taxon>
        <taxon>Naviculales</taxon>
        <taxon>Phaeodactylaceae</taxon>
        <taxon>Phaeodactylum</taxon>
    </lineage>
</organism>